<dbReference type="RefSeq" id="WP_380330581.1">
    <property type="nucleotide sequence ID" value="NZ_JBHYPW010000069.1"/>
</dbReference>
<keyword evidence="2" id="KW-1185">Reference proteome</keyword>
<proteinExistence type="predicted"/>
<gene>
    <name evidence="1" type="ORF">ACFW6T_29590</name>
</gene>
<reference evidence="1 2" key="1">
    <citation type="submission" date="2024-09" db="EMBL/GenBank/DDBJ databases">
        <title>The Natural Products Discovery Center: Release of the First 8490 Sequenced Strains for Exploring Actinobacteria Biosynthetic Diversity.</title>
        <authorList>
            <person name="Kalkreuter E."/>
            <person name="Kautsar S.A."/>
            <person name="Yang D."/>
            <person name="Bader C.D."/>
            <person name="Teijaro C.N."/>
            <person name="Fluegel L."/>
            <person name="Davis C.M."/>
            <person name="Simpson J.R."/>
            <person name="Lauterbach L."/>
            <person name="Steele A.D."/>
            <person name="Gui C."/>
            <person name="Meng S."/>
            <person name="Li G."/>
            <person name="Viehrig K."/>
            <person name="Ye F."/>
            <person name="Su P."/>
            <person name="Kiefer A.F."/>
            <person name="Nichols A."/>
            <person name="Cepeda A.J."/>
            <person name="Yan W."/>
            <person name="Fan B."/>
            <person name="Jiang Y."/>
            <person name="Adhikari A."/>
            <person name="Zheng C.-J."/>
            <person name="Schuster L."/>
            <person name="Cowan T.M."/>
            <person name="Smanski M.J."/>
            <person name="Chevrette M.G."/>
            <person name="De Carvalho L.P.S."/>
            <person name="Shen B."/>
        </authorList>
    </citation>
    <scope>NUCLEOTIDE SEQUENCE [LARGE SCALE GENOMIC DNA]</scope>
    <source>
        <strain evidence="1 2">NPDC058753</strain>
    </source>
</reference>
<name>A0ABW6GTP4_9ACTN</name>
<dbReference type="Proteomes" id="UP001599542">
    <property type="component" value="Unassembled WGS sequence"/>
</dbReference>
<evidence type="ECO:0000313" key="2">
    <source>
        <dbReference type="Proteomes" id="UP001599542"/>
    </source>
</evidence>
<sequence>MTDEYRALRALADLVPAVPDLRAPEIAEGTVHPALLPGPGTAPPSS</sequence>
<organism evidence="1 2">
    <name type="scientific">Kitasatospora phosalacinea</name>
    <dbReference type="NCBI Taxonomy" id="2065"/>
    <lineage>
        <taxon>Bacteria</taxon>
        <taxon>Bacillati</taxon>
        <taxon>Actinomycetota</taxon>
        <taxon>Actinomycetes</taxon>
        <taxon>Kitasatosporales</taxon>
        <taxon>Streptomycetaceae</taxon>
        <taxon>Kitasatospora</taxon>
    </lineage>
</organism>
<evidence type="ECO:0000313" key="1">
    <source>
        <dbReference type="EMBL" id="MFE1356138.1"/>
    </source>
</evidence>
<dbReference type="EMBL" id="JBHYPX010000078">
    <property type="protein sequence ID" value="MFE1356138.1"/>
    <property type="molecule type" value="Genomic_DNA"/>
</dbReference>
<protein>
    <submittedName>
        <fullName evidence="1">Uncharacterized protein</fullName>
    </submittedName>
</protein>
<comment type="caution">
    <text evidence="1">The sequence shown here is derived from an EMBL/GenBank/DDBJ whole genome shotgun (WGS) entry which is preliminary data.</text>
</comment>
<accession>A0ABW6GTP4</accession>